<protein>
    <recommendedName>
        <fullName evidence="1">Methyltransferase domain-containing protein</fullName>
    </recommendedName>
</protein>
<dbReference type="KEGG" id="aagg:ETAA8_26100"/>
<feature type="domain" description="Methyltransferase" evidence="1">
    <location>
        <begin position="46"/>
        <end position="141"/>
    </location>
</feature>
<dbReference type="PANTHER" id="PTHR43464">
    <property type="entry name" value="METHYLTRANSFERASE"/>
    <property type="match status" value="1"/>
</dbReference>
<dbReference type="AlphaFoldDB" id="A0A517YBM4"/>
<organism evidence="2 3">
    <name type="scientific">Anatilimnocola aggregata</name>
    <dbReference type="NCBI Taxonomy" id="2528021"/>
    <lineage>
        <taxon>Bacteria</taxon>
        <taxon>Pseudomonadati</taxon>
        <taxon>Planctomycetota</taxon>
        <taxon>Planctomycetia</taxon>
        <taxon>Pirellulales</taxon>
        <taxon>Pirellulaceae</taxon>
        <taxon>Anatilimnocola</taxon>
    </lineage>
</organism>
<keyword evidence="3" id="KW-1185">Reference proteome</keyword>
<dbReference type="EMBL" id="CP036274">
    <property type="protein sequence ID" value="QDU27522.1"/>
    <property type="molecule type" value="Genomic_DNA"/>
</dbReference>
<dbReference type="InterPro" id="IPR029063">
    <property type="entry name" value="SAM-dependent_MTases_sf"/>
</dbReference>
<sequence length="262" mass="29792">MPRPVLADWYDYPQYYDMAFLEDTKPEARFLCAAFEKYAKHPVKRVLEPGCGGGRLVVALAERGYEMLGFDTSQASLAYLRKRLARKNLQAEVYADDMTKFTVKQPVDAAICTFNTFRHLTTAQAARDHLQSIANALAPGGIYVLGLHLLPPDADEESLERWTAVKGKTKVVFTLRVLDFNRRARVEKLRATMLVRSPGKELRLASEFSFRIYTAAQIRALFAEVPELELCDVYDFLYDINEPLKLSNELSDTVFILRKRGA</sequence>
<dbReference type="Gene3D" id="2.20.25.110">
    <property type="entry name" value="S-adenosyl-L-methionine-dependent methyltransferases"/>
    <property type="match status" value="1"/>
</dbReference>
<name>A0A517YBM4_9BACT</name>
<dbReference type="RefSeq" id="WP_145088414.1">
    <property type="nucleotide sequence ID" value="NZ_CP036274.1"/>
</dbReference>
<evidence type="ECO:0000259" key="1">
    <source>
        <dbReference type="Pfam" id="PF13649"/>
    </source>
</evidence>
<reference evidence="2 3" key="1">
    <citation type="submission" date="2019-02" db="EMBL/GenBank/DDBJ databases">
        <title>Deep-cultivation of Planctomycetes and their phenomic and genomic characterization uncovers novel biology.</title>
        <authorList>
            <person name="Wiegand S."/>
            <person name="Jogler M."/>
            <person name="Boedeker C."/>
            <person name="Pinto D."/>
            <person name="Vollmers J."/>
            <person name="Rivas-Marin E."/>
            <person name="Kohn T."/>
            <person name="Peeters S.H."/>
            <person name="Heuer A."/>
            <person name="Rast P."/>
            <person name="Oberbeckmann S."/>
            <person name="Bunk B."/>
            <person name="Jeske O."/>
            <person name="Meyerdierks A."/>
            <person name="Storesund J.E."/>
            <person name="Kallscheuer N."/>
            <person name="Luecker S."/>
            <person name="Lage O.M."/>
            <person name="Pohl T."/>
            <person name="Merkel B.J."/>
            <person name="Hornburger P."/>
            <person name="Mueller R.-W."/>
            <person name="Bruemmer F."/>
            <person name="Labrenz M."/>
            <person name="Spormann A.M."/>
            <person name="Op den Camp H."/>
            <person name="Overmann J."/>
            <person name="Amann R."/>
            <person name="Jetten M.S.M."/>
            <person name="Mascher T."/>
            <person name="Medema M.H."/>
            <person name="Devos D.P."/>
            <person name="Kaster A.-K."/>
            <person name="Ovreas L."/>
            <person name="Rohde M."/>
            <person name="Galperin M.Y."/>
            <person name="Jogler C."/>
        </authorList>
    </citation>
    <scope>NUCLEOTIDE SEQUENCE [LARGE SCALE GENOMIC DNA]</scope>
    <source>
        <strain evidence="2 3">ETA_A8</strain>
    </source>
</reference>
<dbReference type="SUPFAM" id="SSF53335">
    <property type="entry name" value="S-adenosyl-L-methionine-dependent methyltransferases"/>
    <property type="match status" value="1"/>
</dbReference>
<evidence type="ECO:0000313" key="3">
    <source>
        <dbReference type="Proteomes" id="UP000315017"/>
    </source>
</evidence>
<dbReference type="CDD" id="cd02440">
    <property type="entry name" value="AdoMet_MTases"/>
    <property type="match status" value="1"/>
</dbReference>
<accession>A0A517YBM4</accession>
<dbReference type="PANTHER" id="PTHR43464:SF23">
    <property type="entry name" value="JUVENILE HORMONE ACID O-METHYLTRANSFERASE"/>
    <property type="match status" value="1"/>
</dbReference>
<dbReference type="Pfam" id="PF13649">
    <property type="entry name" value="Methyltransf_25"/>
    <property type="match status" value="1"/>
</dbReference>
<dbReference type="InterPro" id="IPR041698">
    <property type="entry name" value="Methyltransf_25"/>
</dbReference>
<dbReference type="GO" id="GO:0010420">
    <property type="term" value="F:polyprenyldihydroxybenzoate methyltransferase activity"/>
    <property type="evidence" value="ECO:0007669"/>
    <property type="project" value="TreeGrafter"/>
</dbReference>
<evidence type="ECO:0000313" key="2">
    <source>
        <dbReference type="EMBL" id="QDU27522.1"/>
    </source>
</evidence>
<gene>
    <name evidence="2" type="ORF">ETAA8_26100</name>
</gene>
<dbReference type="Proteomes" id="UP000315017">
    <property type="component" value="Chromosome"/>
</dbReference>
<dbReference type="OrthoDB" id="9811589at2"/>
<proteinExistence type="predicted"/>
<dbReference type="Gene3D" id="3.40.50.150">
    <property type="entry name" value="Vaccinia Virus protein VP39"/>
    <property type="match status" value="1"/>
</dbReference>